<organism evidence="1 2">
    <name type="scientific">Sphaerochaeta pleomorpha (strain ATCC BAA-1885 / DSM 22778 / Grapes)</name>
    <dbReference type="NCBI Taxonomy" id="158190"/>
    <lineage>
        <taxon>Bacteria</taxon>
        <taxon>Pseudomonadati</taxon>
        <taxon>Spirochaetota</taxon>
        <taxon>Spirochaetia</taxon>
        <taxon>Spirochaetales</taxon>
        <taxon>Sphaerochaetaceae</taxon>
        <taxon>Sphaerochaeta</taxon>
    </lineage>
</organism>
<dbReference type="AlphaFoldDB" id="G8QVG6"/>
<dbReference type="STRING" id="158190.SpiGrapes_0341"/>
<name>G8QVG6_SPHPG</name>
<dbReference type="eggNOG" id="COG1390">
    <property type="taxonomic scope" value="Bacteria"/>
</dbReference>
<dbReference type="Proteomes" id="UP000005632">
    <property type="component" value="Chromosome"/>
</dbReference>
<dbReference type="HOGENOM" id="CLU_105793_0_1_12"/>
<dbReference type="EMBL" id="CP003155">
    <property type="protein sequence ID" value="AEV28199.1"/>
    <property type="molecule type" value="Genomic_DNA"/>
</dbReference>
<keyword evidence="2" id="KW-1185">Reference proteome</keyword>
<dbReference type="KEGG" id="sgp:SpiGrapes_0341"/>
<evidence type="ECO:0000313" key="2">
    <source>
        <dbReference type="Proteomes" id="UP000005632"/>
    </source>
</evidence>
<dbReference type="RefSeq" id="WP_014269048.1">
    <property type="nucleotide sequence ID" value="NC_016633.1"/>
</dbReference>
<evidence type="ECO:0008006" key="3">
    <source>
        <dbReference type="Google" id="ProtNLM"/>
    </source>
</evidence>
<sequence length="201" mass="21673">MAQQIQDLVASIRKDGIEAAQKDAANIIADAKAQADDIIAQARKDAKILVEEAQKEMDVRDQSARASLQQASRDVQLSLKKAILAQLDHLLVGKTEKAFTGKDLVSLIAQVVSATGVENAKSIVQVSEKEFKALAASLQSELSDRIKEGLEIKPVANVQYGFRIADKDGSGFYDFSAEETALLMAPFLSPAISEIVFAQAK</sequence>
<protein>
    <recommendedName>
        <fullName evidence="3">Archaeal/vacuolar-type H+-ATPase subunit E</fullName>
    </recommendedName>
</protein>
<dbReference type="Gene3D" id="1.20.5.2950">
    <property type="match status" value="1"/>
</dbReference>
<dbReference type="OrthoDB" id="1771105at2"/>
<accession>G8QVG6</accession>
<proteinExistence type="predicted"/>
<reference evidence="1 2" key="1">
    <citation type="submission" date="2011-11" db="EMBL/GenBank/DDBJ databases">
        <title>Complete sequence of Spirochaeta sp. grapes.</title>
        <authorList>
            <consortium name="US DOE Joint Genome Institute"/>
            <person name="Lucas S."/>
            <person name="Han J."/>
            <person name="Lapidus A."/>
            <person name="Cheng J.-F."/>
            <person name="Goodwin L."/>
            <person name="Pitluck S."/>
            <person name="Peters L."/>
            <person name="Ovchinnikova G."/>
            <person name="Munk A.C."/>
            <person name="Detter J.C."/>
            <person name="Han C."/>
            <person name="Tapia R."/>
            <person name="Land M."/>
            <person name="Hauser L."/>
            <person name="Kyrpides N."/>
            <person name="Ivanova N."/>
            <person name="Pagani I."/>
            <person name="Ritalahtilisa K."/>
            <person name="Loeffler F."/>
            <person name="Woyke T."/>
        </authorList>
    </citation>
    <scope>NUCLEOTIDE SEQUENCE [LARGE SCALE GENOMIC DNA]</scope>
    <source>
        <strain evidence="2">ATCC BAA-1885 / DSM 22778 / Grapes</strain>
    </source>
</reference>
<evidence type="ECO:0000313" key="1">
    <source>
        <dbReference type="EMBL" id="AEV28199.1"/>
    </source>
</evidence>
<gene>
    <name evidence="1" type="ordered locus">SpiGrapes_0341</name>
</gene>